<proteinExistence type="predicted"/>
<dbReference type="EMBL" id="RCML01000648">
    <property type="protein sequence ID" value="KAG2971861.1"/>
    <property type="molecule type" value="Genomic_DNA"/>
</dbReference>
<evidence type="ECO:0000313" key="3">
    <source>
        <dbReference type="Proteomes" id="UP000774804"/>
    </source>
</evidence>
<name>A0A8T1BSV9_9STRA</name>
<organism evidence="1 3">
    <name type="scientific">Phytophthora cactorum</name>
    <dbReference type="NCBI Taxonomy" id="29920"/>
    <lineage>
        <taxon>Eukaryota</taxon>
        <taxon>Sar</taxon>
        <taxon>Stramenopiles</taxon>
        <taxon>Oomycota</taxon>
        <taxon>Peronosporomycetes</taxon>
        <taxon>Peronosporales</taxon>
        <taxon>Peronosporaceae</taxon>
        <taxon>Phytophthora</taxon>
    </lineage>
</organism>
<gene>
    <name evidence="1" type="ORF">PC115_g13715</name>
    <name evidence="2" type="ORF">PC118_g16043</name>
</gene>
<evidence type="ECO:0000313" key="1">
    <source>
        <dbReference type="EMBL" id="KAG2907921.1"/>
    </source>
</evidence>
<protein>
    <submittedName>
        <fullName evidence="1">Uncharacterized protein</fullName>
    </submittedName>
</protein>
<accession>A0A8T1BSV9</accession>
<comment type="caution">
    <text evidence="1">The sequence shown here is derived from an EMBL/GenBank/DDBJ whole genome shotgun (WGS) entry which is preliminary data.</text>
</comment>
<sequence length="49" mass="5108">MTGAKFAWVQVFRGIHTLARFTQASTPLVGNPARKGPMLGATSGSSCSI</sequence>
<reference evidence="1" key="1">
    <citation type="submission" date="2018-10" db="EMBL/GenBank/DDBJ databases">
        <title>Effector identification in a new, highly contiguous assembly of the strawberry crown rot pathogen Phytophthora cactorum.</title>
        <authorList>
            <person name="Armitage A.D."/>
            <person name="Nellist C.F."/>
            <person name="Bates H."/>
            <person name="Vickerstaff R.J."/>
            <person name="Harrison R.J."/>
        </authorList>
    </citation>
    <scope>NUCLEOTIDE SEQUENCE</scope>
    <source>
        <strain evidence="1">4032</strain>
        <strain evidence="2">P415</strain>
    </source>
</reference>
<dbReference type="AlphaFoldDB" id="A0A8T1BSV9"/>
<dbReference type="EMBL" id="RCMI01000497">
    <property type="protein sequence ID" value="KAG2907921.1"/>
    <property type="molecule type" value="Genomic_DNA"/>
</dbReference>
<dbReference type="Proteomes" id="UP000774804">
    <property type="component" value="Unassembled WGS sequence"/>
</dbReference>
<evidence type="ECO:0000313" key="2">
    <source>
        <dbReference type="EMBL" id="KAG2971861.1"/>
    </source>
</evidence>
<dbReference type="Proteomes" id="UP000697107">
    <property type="component" value="Unassembled WGS sequence"/>
</dbReference>